<protein>
    <submittedName>
        <fullName evidence="2">Uncharacterized protein</fullName>
    </submittedName>
</protein>
<keyword evidence="3" id="KW-1185">Reference proteome</keyword>
<name>A0AB34KUB5_9PEZI</name>
<feature type="compositionally biased region" description="Polar residues" evidence="1">
    <location>
        <begin position="482"/>
        <end position="498"/>
    </location>
</feature>
<feature type="compositionally biased region" description="Basic and acidic residues" evidence="1">
    <location>
        <begin position="906"/>
        <end position="929"/>
    </location>
</feature>
<evidence type="ECO:0000313" key="2">
    <source>
        <dbReference type="EMBL" id="KAL1588537.1"/>
    </source>
</evidence>
<dbReference type="RefSeq" id="XP_069231642.1">
    <property type="nucleotide sequence ID" value="XM_069371499.1"/>
</dbReference>
<feature type="compositionally biased region" description="Low complexity" evidence="1">
    <location>
        <begin position="1236"/>
        <end position="1251"/>
    </location>
</feature>
<feature type="region of interest" description="Disordered" evidence="1">
    <location>
        <begin position="864"/>
        <end position="1002"/>
    </location>
</feature>
<organism evidence="2 3">
    <name type="scientific">Cladosporium halotolerans</name>
    <dbReference type="NCBI Taxonomy" id="1052096"/>
    <lineage>
        <taxon>Eukaryota</taxon>
        <taxon>Fungi</taxon>
        <taxon>Dikarya</taxon>
        <taxon>Ascomycota</taxon>
        <taxon>Pezizomycotina</taxon>
        <taxon>Dothideomycetes</taxon>
        <taxon>Dothideomycetidae</taxon>
        <taxon>Cladosporiales</taxon>
        <taxon>Cladosporiaceae</taxon>
        <taxon>Cladosporium</taxon>
    </lineage>
</organism>
<comment type="caution">
    <text evidence="2">The sequence shown here is derived from an EMBL/GenBank/DDBJ whole genome shotgun (WGS) entry which is preliminary data.</text>
</comment>
<feature type="compositionally biased region" description="Basic residues" evidence="1">
    <location>
        <begin position="1220"/>
        <end position="1229"/>
    </location>
</feature>
<feature type="region of interest" description="Disordered" evidence="1">
    <location>
        <begin position="1286"/>
        <end position="1306"/>
    </location>
</feature>
<feature type="compositionally biased region" description="Basic and acidic residues" evidence="1">
    <location>
        <begin position="762"/>
        <end position="782"/>
    </location>
</feature>
<dbReference type="EMBL" id="JAAQHG020000007">
    <property type="protein sequence ID" value="KAL1588537.1"/>
    <property type="molecule type" value="Genomic_DNA"/>
</dbReference>
<feature type="compositionally biased region" description="Polar residues" evidence="1">
    <location>
        <begin position="1188"/>
        <end position="1199"/>
    </location>
</feature>
<feature type="compositionally biased region" description="Basic and acidic residues" evidence="1">
    <location>
        <begin position="118"/>
        <end position="142"/>
    </location>
</feature>
<dbReference type="Proteomes" id="UP000803884">
    <property type="component" value="Unassembled WGS sequence"/>
</dbReference>
<feature type="compositionally biased region" description="Polar residues" evidence="1">
    <location>
        <begin position="697"/>
        <end position="715"/>
    </location>
</feature>
<feature type="region of interest" description="Disordered" evidence="1">
    <location>
        <begin position="595"/>
        <end position="833"/>
    </location>
</feature>
<feature type="compositionally biased region" description="Basic and acidic residues" evidence="1">
    <location>
        <begin position="724"/>
        <end position="736"/>
    </location>
</feature>
<feature type="compositionally biased region" description="Low complexity" evidence="1">
    <location>
        <begin position="143"/>
        <end position="156"/>
    </location>
</feature>
<feature type="compositionally biased region" description="Basic and acidic residues" evidence="1">
    <location>
        <begin position="558"/>
        <end position="570"/>
    </location>
</feature>
<feature type="compositionally biased region" description="Basic and acidic residues" evidence="1">
    <location>
        <begin position="988"/>
        <end position="999"/>
    </location>
</feature>
<feature type="compositionally biased region" description="Low complexity" evidence="1">
    <location>
        <begin position="333"/>
        <end position="349"/>
    </location>
</feature>
<evidence type="ECO:0000313" key="3">
    <source>
        <dbReference type="Proteomes" id="UP000803884"/>
    </source>
</evidence>
<feature type="compositionally biased region" description="Polar residues" evidence="1">
    <location>
        <begin position="609"/>
        <end position="618"/>
    </location>
</feature>
<feature type="region of interest" description="Disordered" evidence="1">
    <location>
        <begin position="519"/>
        <end position="570"/>
    </location>
</feature>
<feature type="compositionally biased region" description="Polar residues" evidence="1">
    <location>
        <begin position="173"/>
        <end position="205"/>
    </location>
</feature>
<feature type="compositionally biased region" description="Polar residues" evidence="1">
    <location>
        <begin position="973"/>
        <end position="983"/>
    </location>
</feature>
<gene>
    <name evidence="2" type="ORF">WHR41_02893</name>
</gene>
<feature type="compositionally biased region" description="Polar residues" evidence="1">
    <location>
        <begin position="953"/>
        <end position="967"/>
    </location>
</feature>
<proteinExistence type="predicted"/>
<accession>A0AB34KUB5</accession>
<feature type="compositionally biased region" description="Polar residues" evidence="1">
    <location>
        <begin position="323"/>
        <end position="332"/>
    </location>
</feature>
<feature type="compositionally biased region" description="Low complexity" evidence="1">
    <location>
        <begin position="422"/>
        <end position="433"/>
    </location>
</feature>
<feature type="compositionally biased region" description="Polar residues" evidence="1">
    <location>
        <begin position="401"/>
        <end position="421"/>
    </location>
</feature>
<feature type="compositionally biased region" description="Low complexity" evidence="1">
    <location>
        <begin position="882"/>
        <end position="897"/>
    </location>
</feature>
<feature type="region of interest" description="Disordered" evidence="1">
    <location>
        <begin position="1"/>
        <end position="35"/>
    </location>
</feature>
<feature type="region of interest" description="Disordered" evidence="1">
    <location>
        <begin position="295"/>
        <end position="465"/>
    </location>
</feature>
<feature type="compositionally biased region" description="Basic and acidic residues" evidence="1">
    <location>
        <begin position="441"/>
        <end position="454"/>
    </location>
</feature>
<feature type="compositionally biased region" description="Basic residues" evidence="1">
    <location>
        <begin position="1252"/>
        <end position="1262"/>
    </location>
</feature>
<sequence>MGVKDRYPKAITTAAANSSASTKSASSSLNSPSPLARQLSVVHEAPGMDIASAINLLQELKKTATPEELVALHRALLPQARQGDSGIDGSLPRDEHRAVQYPSQRNSKLPPGLNTRGEPGDDLLKRLGDEVRQPESVRRQDSGVRQSSARRSASVGNATVPEVVHNFHDDTANRSTTPSDQEYSQTGAYRTGTLRVTNGAASPDPTQMFRQATQLEPISTYDNFSDSPIDPHFTPNGTKPALTESFPGVHRLLHSEQRKPSRPLPPPPSDSRRSSDASVNQVPNLDSLVLEATPAEPQEPESNDRASNESPAFVLARPPFPRQHTNNTDTPPSSNRASLSEDSSSLNGSKTTVAQFASRLSTVFGEPESGEDSPGTPNHAWAKLTGEPRPLGPREPRSIKSAKSLNSQRPDSASNVDSGYGSSDASSQNQDSSPKLSQETPRAHDMVPRDDLTSRQDGLAAKADGDAGSLYTFSEFISSAKTPSEEIFSTANPANSSGAAADIPKKDLPAFLGLRDKAPSKRMSLPAGNLASNDSLTSLTSTNGSGKSSKPKRKLRKPMPEPERIRREKSFRVRPTSEIFVNECPLVSDDMNKSLDQRYFQPSEDQEINRSASETQNYWDDGSRESGRNVKVNAPSGARKNPFQRNRSASRGRTANARGRETTDDQEGTERGGRFQFLRSLSRSRSRRRRASIDSADCNTPTRNDFASVTSSNAPSGYDTPRAQPDRGGSRERGTETWRTGPPLKQKSKSMGMTEAMASELARSKSRDVAGHERAASHDRPRMATPKKSNAQSHSRSPSVGPPKSGRSVEDFVPGWHSKESSPEPASALPRPDLARRPFSMYADSIPPMPDIPVDVAAKAAKANKMMQKKKKDGVQQSVDLSNESAVQSAQNSAASSPNIGRVKRAVMEREEQERRLEERMAIDREAETGQHAARTSKSEGRQNALRELQGLGSEQSSMTGTDSRPSTAGRGNIQQAASPTQEQEAEQPSRESQSELWRERRKSLGTYLPNSSYAFSDDGSEVCAAPPLASPDIVVSRYITPMGNVAARSYTTPDPTSEAARHADLYRSLLDDDGACPSGFDIPRTDSAYSSASSNGTVPKYQDLPTAFASRPVRPVQSRTVSGLTAASSAYSSQYTPLPRTRSPGGRVRTPSGNFYAYEPTAHSLQAEQSRAASLGKLHPGGLKQGPNGTLSPASSTDGLSTIFSDTLTVSSCGGTVRAKPKNPHQRHRFPDPQPQNFRQQQQQQQYGQRSRSKSQPRRPRPVSSHSSNLADRYSGGLAWEWNRESGFGGSAGTRLTGETGTRRKGQRLAESFGVDLGDVPIFLCQSPDGLAPAQQQRQGYFGR</sequence>
<feature type="region of interest" description="Disordered" evidence="1">
    <location>
        <begin position="220"/>
        <end position="282"/>
    </location>
</feature>
<feature type="region of interest" description="Disordered" evidence="1">
    <location>
        <begin position="482"/>
        <end position="504"/>
    </location>
</feature>
<feature type="compositionally biased region" description="Polar residues" evidence="1">
    <location>
        <begin position="350"/>
        <end position="361"/>
    </location>
</feature>
<feature type="compositionally biased region" description="Low complexity" evidence="1">
    <location>
        <begin position="9"/>
        <end position="35"/>
    </location>
</feature>
<feature type="region of interest" description="Disordered" evidence="1">
    <location>
        <begin position="1110"/>
        <end position="1156"/>
    </location>
</feature>
<feature type="compositionally biased region" description="Basic and acidic residues" evidence="1">
    <location>
        <begin position="658"/>
        <end position="673"/>
    </location>
</feature>
<feature type="region of interest" description="Disordered" evidence="1">
    <location>
        <begin position="1177"/>
        <end position="1199"/>
    </location>
</feature>
<evidence type="ECO:0000256" key="1">
    <source>
        <dbReference type="SAM" id="MobiDB-lite"/>
    </source>
</evidence>
<feature type="compositionally biased region" description="Polar residues" evidence="1">
    <location>
        <begin position="787"/>
        <end position="798"/>
    </location>
</feature>
<dbReference type="GeneID" id="96004337"/>
<feature type="compositionally biased region" description="Low complexity" evidence="1">
    <location>
        <begin position="532"/>
        <end position="548"/>
    </location>
</feature>
<reference evidence="2 3" key="1">
    <citation type="journal article" date="2020" name="Microbiol. Resour. Announc.">
        <title>Draft Genome Sequence of a Cladosporium Species Isolated from the Mesophotic Ascidian Didemnum maculosum.</title>
        <authorList>
            <person name="Gioti A."/>
            <person name="Siaperas R."/>
            <person name="Nikolaivits E."/>
            <person name="Le Goff G."/>
            <person name="Ouazzani J."/>
            <person name="Kotoulas G."/>
            <person name="Topakas E."/>
        </authorList>
    </citation>
    <scope>NUCLEOTIDE SEQUENCE [LARGE SCALE GENOMIC DNA]</scope>
    <source>
        <strain evidence="2 3">TM138-S3</strain>
    </source>
</reference>
<feature type="region of interest" description="Disordered" evidence="1">
    <location>
        <begin position="1213"/>
        <end position="1272"/>
    </location>
</feature>
<feature type="compositionally biased region" description="Polar residues" evidence="1">
    <location>
        <begin position="643"/>
        <end position="653"/>
    </location>
</feature>
<feature type="region of interest" description="Disordered" evidence="1">
    <location>
        <begin position="81"/>
        <end position="205"/>
    </location>
</feature>